<comment type="caution">
    <text evidence="1">The sequence shown here is derived from an EMBL/GenBank/DDBJ whole genome shotgun (WGS) entry which is preliminary data.</text>
</comment>
<dbReference type="PROSITE" id="PS50092">
    <property type="entry name" value="TSP1"/>
    <property type="match status" value="1"/>
</dbReference>
<proteinExistence type="predicted"/>
<gene>
    <name evidence="1" type="ORF">J1605_022337</name>
</gene>
<keyword evidence="2" id="KW-1185">Reference proteome</keyword>
<sequence>MRAVKCVNELLSAVLDDRLCHGASRPSDRQCSSSCAGGIQRRVVVCQDENGQSAGYCDAASKPPESKHCDSGPCPRWSYGSWGEVSHTIS</sequence>
<organism evidence="1 2">
    <name type="scientific">Eschrichtius robustus</name>
    <name type="common">California gray whale</name>
    <name type="synonym">Eschrichtius gibbosus</name>
    <dbReference type="NCBI Taxonomy" id="9764"/>
    <lineage>
        <taxon>Eukaryota</taxon>
        <taxon>Metazoa</taxon>
        <taxon>Chordata</taxon>
        <taxon>Craniata</taxon>
        <taxon>Vertebrata</taxon>
        <taxon>Euteleostomi</taxon>
        <taxon>Mammalia</taxon>
        <taxon>Eutheria</taxon>
        <taxon>Laurasiatheria</taxon>
        <taxon>Artiodactyla</taxon>
        <taxon>Whippomorpha</taxon>
        <taxon>Cetacea</taxon>
        <taxon>Mysticeti</taxon>
        <taxon>Eschrichtiidae</taxon>
        <taxon>Eschrichtius</taxon>
    </lineage>
</organism>
<name>A0AB34HD48_ESCRO</name>
<dbReference type="Pfam" id="PF19030">
    <property type="entry name" value="TSP1_ADAMTS"/>
    <property type="match status" value="1"/>
</dbReference>
<reference evidence="1 2" key="1">
    <citation type="submission" date="2022-11" db="EMBL/GenBank/DDBJ databases">
        <title>Whole genome sequence of Eschrichtius robustus ER-17-0199.</title>
        <authorList>
            <person name="Bruniche-Olsen A."/>
            <person name="Black A.N."/>
            <person name="Fields C.J."/>
            <person name="Walden K."/>
            <person name="Dewoody J.A."/>
        </authorList>
    </citation>
    <scope>NUCLEOTIDE SEQUENCE [LARGE SCALE GENOMIC DNA]</scope>
    <source>
        <strain evidence="1">ER-17-0199</strain>
        <tissue evidence="1">Blubber</tissue>
    </source>
</reference>
<dbReference type="AlphaFoldDB" id="A0AB34HD48"/>
<dbReference type="SUPFAM" id="SSF82895">
    <property type="entry name" value="TSP-1 type 1 repeat"/>
    <property type="match status" value="1"/>
</dbReference>
<dbReference type="InterPro" id="IPR036383">
    <property type="entry name" value="TSP1_rpt_sf"/>
</dbReference>
<dbReference type="Proteomes" id="UP001159641">
    <property type="component" value="Unassembled WGS sequence"/>
</dbReference>
<dbReference type="InterPro" id="IPR000884">
    <property type="entry name" value="TSP1_rpt"/>
</dbReference>
<protein>
    <submittedName>
        <fullName evidence="1">Uncharacterized protein</fullName>
    </submittedName>
</protein>
<accession>A0AB34HD48</accession>
<evidence type="ECO:0000313" key="2">
    <source>
        <dbReference type="Proteomes" id="UP001159641"/>
    </source>
</evidence>
<dbReference type="EMBL" id="JAIQCJ010001561">
    <property type="protein sequence ID" value="KAJ8788931.1"/>
    <property type="molecule type" value="Genomic_DNA"/>
</dbReference>
<dbReference type="Gene3D" id="2.20.100.10">
    <property type="entry name" value="Thrombospondin type-1 (TSP1) repeat"/>
    <property type="match status" value="1"/>
</dbReference>
<evidence type="ECO:0000313" key="1">
    <source>
        <dbReference type="EMBL" id="KAJ8788931.1"/>
    </source>
</evidence>